<accession>B1WRH1</accession>
<dbReference type="PANTHER" id="PTHR10900">
    <property type="entry name" value="PERIOSTIN-RELATED"/>
    <property type="match status" value="1"/>
</dbReference>
<dbReference type="HOGENOM" id="CLU_031281_5_1_3"/>
<dbReference type="InterPro" id="IPR050904">
    <property type="entry name" value="Adhesion/Biosynth-related"/>
</dbReference>
<evidence type="ECO:0000259" key="3">
    <source>
        <dbReference type="PROSITE" id="PS50213"/>
    </source>
</evidence>
<dbReference type="Proteomes" id="UP000001203">
    <property type="component" value="Chromosome circular"/>
</dbReference>
<name>B1WRH1_CROS5</name>
<dbReference type="SUPFAM" id="SSF82153">
    <property type="entry name" value="FAS1 domain"/>
    <property type="match status" value="1"/>
</dbReference>
<sequence length="258" mass="28077">MIKQLNLTKGLKSFVVFLGVLLALGFSVSPAVAEKMEVEEAETETEVMDKEDDEMSDTMMEKETDMDDEMSNSVEDKETDMGEEETSMEKETDMNDEMSDSVEDKETDIDPDEMSSDKEEAKAEMNLVETAVAADNFEILVAAVKAAGLVETLSGEQEFTVFAPTDEAFAALGEETLEELLKPENKDKLTAILTYHVVPGVVTSSDLQAGKVKTVQGSDLEVDLGEAVMVDDATVVKADIMTSNGVIHVIDKVILPAE</sequence>
<feature type="region of interest" description="Disordered" evidence="1">
    <location>
        <begin position="37"/>
        <end position="115"/>
    </location>
</feature>
<dbReference type="GO" id="GO:0005615">
    <property type="term" value="C:extracellular space"/>
    <property type="evidence" value="ECO:0007669"/>
    <property type="project" value="TreeGrafter"/>
</dbReference>
<dbReference type="Pfam" id="PF02469">
    <property type="entry name" value="Fasciclin"/>
    <property type="match status" value="1"/>
</dbReference>
<dbReference type="KEGG" id="cyt:cce_2472"/>
<feature type="compositionally biased region" description="Acidic residues" evidence="1">
    <location>
        <begin position="94"/>
        <end position="114"/>
    </location>
</feature>
<dbReference type="eggNOG" id="COG2335">
    <property type="taxonomic scope" value="Bacteria"/>
</dbReference>
<protein>
    <recommendedName>
        <fullName evidence="3">FAS1 domain-containing protein</fullName>
    </recommendedName>
</protein>
<reference evidence="4 5" key="1">
    <citation type="journal article" date="2008" name="Proc. Natl. Acad. Sci. U.S.A.">
        <title>The genome of Cyanothece 51142, a unicellular diazotrophic cyanobacterium important in the marine nitrogen cycle.</title>
        <authorList>
            <person name="Welsh E.A."/>
            <person name="Liberton M."/>
            <person name="Stoeckel J."/>
            <person name="Loh T."/>
            <person name="Elvitigala T."/>
            <person name="Wang C."/>
            <person name="Wollam A."/>
            <person name="Fulton R.S."/>
            <person name="Clifton S.W."/>
            <person name="Jacobs J.M."/>
            <person name="Aurora R."/>
            <person name="Ghosh B.K."/>
            <person name="Sherman L.A."/>
            <person name="Smith R.D."/>
            <person name="Wilson R.K."/>
            <person name="Pakrasi H.B."/>
        </authorList>
    </citation>
    <scope>NUCLEOTIDE SEQUENCE [LARGE SCALE GENOMIC DNA]</scope>
    <source>
        <strain evidence="5">ATCC 51142 / BH68</strain>
    </source>
</reference>
<evidence type="ECO:0000313" key="4">
    <source>
        <dbReference type="EMBL" id="ACB51820.1"/>
    </source>
</evidence>
<dbReference type="InterPro" id="IPR036378">
    <property type="entry name" value="FAS1_dom_sf"/>
</dbReference>
<dbReference type="Gene3D" id="2.30.180.10">
    <property type="entry name" value="FAS1 domain"/>
    <property type="match status" value="1"/>
</dbReference>
<dbReference type="RefSeq" id="WP_009544836.1">
    <property type="nucleotide sequence ID" value="NC_010546.1"/>
</dbReference>
<dbReference type="OrthoDB" id="9800666at2"/>
<dbReference type="PROSITE" id="PS50213">
    <property type="entry name" value="FAS1"/>
    <property type="match status" value="1"/>
</dbReference>
<proteinExistence type="predicted"/>
<evidence type="ECO:0000256" key="1">
    <source>
        <dbReference type="SAM" id="MobiDB-lite"/>
    </source>
</evidence>
<evidence type="ECO:0000313" key="5">
    <source>
        <dbReference type="Proteomes" id="UP000001203"/>
    </source>
</evidence>
<keyword evidence="5" id="KW-1185">Reference proteome</keyword>
<feature type="domain" description="FAS1" evidence="3">
    <location>
        <begin position="124"/>
        <end position="254"/>
    </location>
</feature>
<dbReference type="InterPro" id="IPR000782">
    <property type="entry name" value="FAS1_domain"/>
</dbReference>
<dbReference type="STRING" id="43989.cce_2472"/>
<feature type="chain" id="PRO_5002769879" description="FAS1 domain-containing protein" evidence="2">
    <location>
        <begin position="34"/>
        <end position="258"/>
    </location>
</feature>
<organism evidence="4 5">
    <name type="scientific">Crocosphaera subtropica (strain ATCC 51142 / BH68)</name>
    <name type="common">Cyanothece sp. (strain ATCC 51142)</name>
    <dbReference type="NCBI Taxonomy" id="43989"/>
    <lineage>
        <taxon>Bacteria</taxon>
        <taxon>Bacillati</taxon>
        <taxon>Cyanobacteriota</taxon>
        <taxon>Cyanophyceae</taxon>
        <taxon>Oscillatoriophycideae</taxon>
        <taxon>Chroococcales</taxon>
        <taxon>Aphanothecaceae</taxon>
        <taxon>Crocosphaera</taxon>
        <taxon>Crocosphaera subtropica</taxon>
    </lineage>
</organism>
<dbReference type="EMBL" id="CP000806">
    <property type="protein sequence ID" value="ACB51820.1"/>
    <property type="molecule type" value="Genomic_DNA"/>
</dbReference>
<evidence type="ECO:0000256" key="2">
    <source>
        <dbReference type="SAM" id="SignalP"/>
    </source>
</evidence>
<dbReference type="AlphaFoldDB" id="B1WRH1"/>
<keyword evidence="2" id="KW-0732">Signal</keyword>
<gene>
    <name evidence="4" type="ordered locus">cce_2472</name>
</gene>
<dbReference type="PANTHER" id="PTHR10900:SF77">
    <property type="entry name" value="FI19380P1"/>
    <property type="match status" value="1"/>
</dbReference>
<dbReference type="FunFam" id="2.30.180.10:FF:000019">
    <property type="entry name" value="Cell surface lipoprotein"/>
    <property type="match status" value="1"/>
</dbReference>
<feature type="compositionally biased region" description="Acidic residues" evidence="1">
    <location>
        <begin position="37"/>
        <end position="56"/>
    </location>
</feature>
<feature type="signal peptide" evidence="2">
    <location>
        <begin position="1"/>
        <end position="33"/>
    </location>
</feature>
<dbReference type="SMART" id="SM00554">
    <property type="entry name" value="FAS1"/>
    <property type="match status" value="1"/>
</dbReference>